<evidence type="ECO:0000313" key="1">
    <source>
        <dbReference type="EMBL" id="EUA89133.1"/>
    </source>
</evidence>
<dbReference type="EMBL" id="JAOL01000127">
    <property type="protein sequence ID" value="EUA89133.1"/>
    <property type="molecule type" value="Genomic_DNA"/>
</dbReference>
<proteinExistence type="predicted"/>
<organism evidence="1 2">
    <name type="scientific">Mycobacterium ulcerans str. Harvey</name>
    <dbReference type="NCBI Taxonomy" id="1299332"/>
    <lineage>
        <taxon>Bacteria</taxon>
        <taxon>Bacillati</taxon>
        <taxon>Actinomycetota</taxon>
        <taxon>Actinomycetes</taxon>
        <taxon>Mycobacteriales</taxon>
        <taxon>Mycobacteriaceae</taxon>
        <taxon>Mycobacterium</taxon>
        <taxon>Mycobacterium ulcerans group</taxon>
    </lineage>
</organism>
<accession>A0ABP3ACS3</accession>
<dbReference type="Proteomes" id="UP000020681">
    <property type="component" value="Unassembled WGS sequence"/>
</dbReference>
<gene>
    <name evidence="1" type="ORF">I551_4374</name>
</gene>
<reference evidence="1 2" key="1">
    <citation type="submission" date="2014-01" db="EMBL/GenBank/DDBJ databases">
        <authorList>
            <person name="Dobos K."/>
            <person name="Lenaerts A."/>
            <person name="Ordway D."/>
            <person name="DeGroote M.A."/>
            <person name="Parker T."/>
            <person name="Sizemore C."/>
            <person name="Tallon L.J."/>
            <person name="Sadzewicz L.K."/>
            <person name="Sengamalay N."/>
            <person name="Fraser C.M."/>
            <person name="Hine E."/>
            <person name="Shefchek K.A."/>
            <person name="Das S.P."/>
            <person name="Tettelin H."/>
        </authorList>
    </citation>
    <scope>NUCLEOTIDE SEQUENCE [LARGE SCALE GENOMIC DNA]</scope>
    <source>
        <strain evidence="1 2">Harvey</strain>
    </source>
</reference>
<keyword evidence="2" id="KW-1185">Reference proteome</keyword>
<sequence length="83" mass="9172">MTLAGSPTRFRCTSSPSGWTNYAAPPVTTSRWRCSEHRTSPTIGAPPKTWALGQLALLLPTCPREESLRLLDEYAALVAQYHQ</sequence>
<evidence type="ECO:0000313" key="2">
    <source>
        <dbReference type="Proteomes" id="UP000020681"/>
    </source>
</evidence>
<comment type="caution">
    <text evidence="1">The sequence shown here is derived from an EMBL/GenBank/DDBJ whole genome shotgun (WGS) entry which is preliminary data.</text>
</comment>
<protein>
    <submittedName>
        <fullName evidence="1">Uncharacterized protein</fullName>
    </submittedName>
</protein>
<name>A0ABP3ACS3_MYCUL</name>